<dbReference type="Gene3D" id="3.30.460.20">
    <property type="entry name" value="CorA soluble domain-like"/>
    <property type="match status" value="1"/>
</dbReference>
<feature type="region of interest" description="Disordered" evidence="1">
    <location>
        <begin position="99"/>
        <end position="155"/>
    </location>
</feature>
<dbReference type="SUPFAM" id="SSF143865">
    <property type="entry name" value="CorA soluble domain-like"/>
    <property type="match status" value="1"/>
</dbReference>
<feature type="compositionally biased region" description="Low complexity" evidence="1">
    <location>
        <begin position="108"/>
        <end position="124"/>
    </location>
</feature>
<keyword evidence="2" id="KW-0472">Membrane</keyword>
<sequence length="722" mass="80096">MESQYSAPEITLTNLLIGTPPINTSNGHLPTVNEQADNEDDVYRGFSPRSPFPLNSGLQMPSLAAPPSVSSSSSSSSSGIGFNIIPSVIEHAITRWARGRGLRRRDSSSSTSSSSGSSSSSSSSETGPKRRRRRSPASLISRTTSLTTRRQARAMSRAAPREFVLFLPHHLSLSMPSSALGDEKADVGEYISRRELKTASLKLVLAQLGVALKQNAKSTRPPRPTGLAKGMAHNTGTSQSAQTVDRQQTRDGPHVAFSVPPTEVDMHLTKGLGEMRNRKGKPREVPRQFFLQEKSENLTPDRQPCWWLDVASPTWDDMRAIGKLLQLHPLTLEDILQKESREKFELFPRLGYYFVVFRAVERPQPDSLLRQDDSSIVSDEGNPELTEVLDVANIYLVVFKEGICTFHFENISMHMDSVRRKVLQLEGTMPMGSDWIAHGLMDSIVDAFFPILKDIQKEVLLVEDFVSRLDENNGDDDDGDTFAPSASRADVVASKDATLVSNETQIEEKDEKHPYDGGSQGVAKKNKASSASWAKRLARLWKRARPGKRTNSTLDRDVKRLRQMTVTRRLVTTLGRLLSAKLEVIAQIRKRLDGQGEVAIYLGDVQDHIISLNQSLLHYERMLSHSHPAYLTHLRFSLSEAKGGLDKALMLLTMLSLLVLSSQLIATIGGMNVNVPRSEDFREFGIFLGVAVIISLAVLGISRFWYVRAHGGRGRIEEVPQT</sequence>
<feature type="region of interest" description="Disordered" evidence="1">
    <location>
        <begin position="41"/>
        <end position="76"/>
    </location>
</feature>
<keyword evidence="2" id="KW-0812">Transmembrane</keyword>
<feature type="transmembrane region" description="Helical" evidence="2">
    <location>
        <begin position="648"/>
        <end position="666"/>
    </location>
</feature>
<evidence type="ECO:0008006" key="5">
    <source>
        <dbReference type="Google" id="ProtNLM"/>
    </source>
</evidence>
<dbReference type="GO" id="GO:0015095">
    <property type="term" value="F:magnesium ion transmembrane transporter activity"/>
    <property type="evidence" value="ECO:0007669"/>
    <property type="project" value="InterPro"/>
</dbReference>
<feature type="compositionally biased region" description="Low complexity" evidence="1">
    <location>
        <begin position="137"/>
        <end position="149"/>
    </location>
</feature>
<proteinExistence type="predicted"/>
<reference evidence="3 4" key="1">
    <citation type="submission" date="2014-04" db="EMBL/GenBank/DDBJ databases">
        <authorList>
            <consortium name="DOE Joint Genome Institute"/>
            <person name="Kuo A."/>
            <person name="Zuccaro A."/>
            <person name="Kohler A."/>
            <person name="Nagy L.G."/>
            <person name="Floudas D."/>
            <person name="Copeland A."/>
            <person name="Barry K.W."/>
            <person name="Cichocki N."/>
            <person name="Veneault-Fourrey C."/>
            <person name="LaButti K."/>
            <person name="Lindquist E.A."/>
            <person name="Lipzen A."/>
            <person name="Lundell T."/>
            <person name="Morin E."/>
            <person name="Murat C."/>
            <person name="Sun H."/>
            <person name="Tunlid A."/>
            <person name="Henrissat B."/>
            <person name="Grigoriev I.V."/>
            <person name="Hibbett D.S."/>
            <person name="Martin F."/>
            <person name="Nordberg H.P."/>
            <person name="Cantor M.N."/>
            <person name="Hua S.X."/>
        </authorList>
    </citation>
    <scope>NUCLEOTIDE SEQUENCE [LARGE SCALE GENOMIC DNA]</scope>
    <source>
        <strain evidence="3 4">MAFF 305830</strain>
    </source>
</reference>
<evidence type="ECO:0000313" key="4">
    <source>
        <dbReference type="Proteomes" id="UP000054097"/>
    </source>
</evidence>
<feature type="compositionally biased region" description="Basic and acidic residues" evidence="1">
    <location>
        <begin position="506"/>
        <end position="515"/>
    </location>
</feature>
<accession>A0A0C3BLS0</accession>
<keyword evidence="2" id="KW-1133">Transmembrane helix</keyword>
<dbReference type="InterPro" id="IPR044089">
    <property type="entry name" value="Alr1-like"/>
</dbReference>
<dbReference type="STRING" id="933852.A0A0C3BLS0"/>
<protein>
    <recommendedName>
        <fullName evidence="5">Cora-domain-containing protein</fullName>
    </recommendedName>
</protein>
<dbReference type="PANTHER" id="PTHR21535:SF90">
    <property type="entry name" value="CORA METAL ION TRANSPORTER"/>
    <property type="match status" value="1"/>
</dbReference>
<feature type="transmembrane region" description="Helical" evidence="2">
    <location>
        <begin position="686"/>
        <end position="706"/>
    </location>
</feature>
<name>A0A0C3BLS0_SERVB</name>
<feature type="region of interest" description="Disordered" evidence="1">
    <location>
        <begin position="215"/>
        <end position="256"/>
    </location>
</feature>
<dbReference type="InterPro" id="IPR002523">
    <property type="entry name" value="MgTranspt_CorA/ZnTranspt_ZntB"/>
</dbReference>
<evidence type="ECO:0000256" key="2">
    <source>
        <dbReference type="SAM" id="Phobius"/>
    </source>
</evidence>
<dbReference type="InterPro" id="IPR045861">
    <property type="entry name" value="CorA_cytoplasmic_dom"/>
</dbReference>
<dbReference type="AlphaFoldDB" id="A0A0C3BLS0"/>
<feature type="region of interest" description="Disordered" evidence="1">
    <location>
        <begin position="502"/>
        <end position="530"/>
    </location>
</feature>
<dbReference type="CDD" id="cd12829">
    <property type="entry name" value="Alr1p-like"/>
    <property type="match status" value="1"/>
</dbReference>
<dbReference type="Pfam" id="PF01544">
    <property type="entry name" value="CorA"/>
    <property type="match status" value="2"/>
</dbReference>
<keyword evidence="4" id="KW-1185">Reference proteome</keyword>
<feature type="compositionally biased region" description="Polar residues" evidence="1">
    <location>
        <begin position="234"/>
        <end position="246"/>
    </location>
</feature>
<organism evidence="3 4">
    <name type="scientific">Serendipita vermifera MAFF 305830</name>
    <dbReference type="NCBI Taxonomy" id="933852"/>
    <lineage>
        <taxon>Eukaryota</taxon>
        <taxon>Fungi</taxon>
        <taxon>Dikarya</taxon>
        <taxon>Basidiomycota</taxon>
        <taxon>Agaricomycotina</taxon>
        <taxon>Agaricomycetes</taxon>
        <taxon>Sebacinales</taxon>
        <taxon>Serendipitaceae</taxon>
        <taxon>Serendipita</taxon>
    </lineage>
</organism>
<dbReference type="Gene3D" id="1.20.58.340">
    <property type="entry name" value="Magnesium transport protein CorA, transmembrane region"/>
    <property type="match status" value="2"/>
</dbReference>
<dbReference type="PANTHER" id="PTHR21535">
    <property type="entry name" value="MAGNESIUM AND COBALT TRANSPORT PROTEIN/MITOCHONDRIAL IMPORT INNER MEMBRANE TRANSLOCASE SUBUNIT TIM8"/>
    <property type="match status" value="1"/>
</dbReference>
<gene>
    <name evidence="3" type="ORF">M408DRAFT_62208</name>
</gene>
<reference evidence="4" key="2">
    <citation type="submission" date="2015-01" db="EMBL/GenBank/DDBJ databases">
        <title>Evolutionary Origins and Diversification of the Mycorrhizal Mutualists.</title>
        <authorList>
            <consortium name="DOE Joint Genome Institute"/>
            <consortium name="Mycorrhizal Genomics Consortium"/>
            <person name="Kohler A."/>
            <person name="Kuo A."/>
            <person name="Nagy L.G."/>
            <person name="Floudas D."/>
            <person name="Copeland A."/>
            <person name="Barry K.W."/>
            <person name="Cichocki N."/>
            <person name="Veneault-Fourrey C."/>
            <person name="LaButti K."/>
            <person name="Lindquist E.A."/>
            <person name="Lipzen A."/>
            <person name="Lundell T."/>
            <person name="Morin E."/>
            <person name="Murat C."/>
            <person name="Riley R."/>
            <person name="Ohm R."/>
            <person name="Sun H."/>
            <person name="Tunlid A."/>
            <person name="Henrissat B."/>
            <person name="Grigoriev I.V."/>
            <person name="Hibbett D.S."/>
            <person name="Martin F."/>
        </authorList>
    </citation>
    <scope>NUCLEOTIDE SEQUENCE [LARGE SCALE GENOMIC DNA]</scope>
    <source>
        <strain evidence="4">MAFF 305830</strain>
    </source>
</reference>
<evidence type="ECO:0000313" key="3">
    <source>
        <dbReference type="EMBL" id="KIM33004.1"/>
    </source>
</evidence>
<dbReference type="HOGENOM" id="CLU_007127_11_2_1"/>
<dbReference type="GO" id="GO:0016020">
    <property type="term" value="C:membrane"/>
    <property type="evidence" value="ECO:0007669"/>
    <property type="project" value="InterPro"/>
</dbReference>
<dbReference type="EMBL" id="KN824279">
    <property type="protein sequence ID" value="KIM33004.1"/>
    <property type="molecule type" value="Genomic_DNA"/>
</dbReference>
<dbReference type="Proteomes" id="UP000054097">
    <property type="component" value="Unassembled WGS sequence"/>
</dbReference>
<dbReference type="GO" id="GO:0010961">
    <property type="term" value="P:intracellular magnesium ion homeostasis"/>
    <property type="evidence" value="ECO:0007669"/>
    <property type="project" value="TreeGrafter"/>
</dbReference>
<evidence type="ECO:0000256" key="1">
    <source>
        <dbReference type="SAM" id="MobiDB-lite"/>
    </source>
</evidence>
<dbReference type="OrthoDB" id="29879at2759"/>